<reference evidence="6 7" key="1">
    <citation type="submission" date="2024-06" db="EMBL/GenBank/DDBJ databases">
        <title>Sorghum-associated microbial communities from plants grown in Nebraska, USA.</title>
        <authorList>
            <person name="Schachtman D."/>
        </authorList>
    </citation>
    <scope>NUCLEOTIDE SEQUENCE [LARGE SCALE GENOMIC DNA]</scope>
    <source>
        <strain evidence="6 7">2814</strain>
    </source>
</reference>
<dbReference type="InterPro" id="IPR051842">
    <property type="entry name" value="uS12_prolyl_hydroxylase"/>
</dbReference>
<dbReference type="InterPro" id="IPR006620">
    <property type="entry name" value="Pro_4_hyd_alph"/>
</dbReference>
<dbReference type="Pfam" id="PF13661">
    <property type="entry name" value="2OG-FeII_Oxy_4"/>
    <property type="match status" value="1"/>
</dbReference>
<feature type="region of interest" description="Disordered" evidence="4">
    <location>
        <begin position="1"/>
        <end position="20"/>
    </location>
</feature>
<dbReference type="Proteomes" id="UP001549313">
    <property type="component" value="Unassembled WGS sequence"/>
</dbReference>
<dbReference type="EMBL" id="JBEPTF010000001">
    <property type="protein sequence ID" value="MET4683005.1"/>
    <property type="molecule type" value="Genomic_DNA"/>
</dbReference>
<keyword evidence="7" id="KW-1185">Reference proteome</keyword>
<evidence type="ECO:0000256" key="3">
    <source>
        <dbReference type="ARBA" id="ARBA00023002"/>
    </source>
</evidence>
<comment type="cofactor">
    <cofactor evidence="1">
        <name>L-ascorbate</name>
        <dbReference type="ChEBI" id="CHEBI:38290"/>
    </cofactor>
</comment>
<dbReference type="PANTHER" id="PTHR12117:SF0">
    <property type="entry name" value="PROLYL 3-HYDROXYLASE OGFOD1"/>
    <property type="match status" value="1"/>
</dbReference>
<keyword evidence="3" id="KW-0560">Oxidoreductase</keyword>
<evidence type="ECO:0000256" key="1">
    <source>
        <dbReference type="ARBA" id="ARBA00001961"/>
    </source>
</evidence>
<dbReference type="PANTHER" id="PTHR12117">
    <property type="entry name" value="HISTONE ACETYLTRANSFERASE COMPLEX"/>
    <property type="match status" value="1"/>
</dbReference>
<dbReference type="Gene3D" id="2.60.120.620">
    <property type="entry name" value="q2cbj1_9rhob like domain"/>
    <property type="match status" value="1"/>
</dbReference>
<comment type="caution">
    <text evidence="6">The sequence shown here is derived from an EMBL/GenBank/DDBJ whole genome shotgun (WGS) entry which is preliminary data.</text>
</comment>
<protein>
    <submittedName>
        <fullName evidence="6">SM-20-related protein</fullName>
    </submittedName>
</protein>
<sequence length="252" mass="27433">MDRTLRRRRGVTAGAHSPALADLSEERRASVRERLAATGRAQVLDILSPASAQALHAAACEADYNVVTRRGTGHVDLPSAWLASLEPAQKQALGQAIQSAATDGFQYLYDNHPVFDLVQTGQAAPIWTDLLAFLNGEAFLGLMRDLTGEPRIALADAQLTRFRSGHFLTEHDDHVEGKNRYFAYVLNLTPAWRIDWGGLLAFHSADGNVAEAFTPRFNALNLLRVPMPHSVTQVALSAGAERISVTGWLRGG</sequence>
<feature type="domain" description="Prolyl 4-hydroxylase alpha subunit" evidence="5">
    <location>
        <begin position="38"/>
        <end position="250"/>
    </location>
</feature>
<evidence type="ECO:0000256" key="2">
    <source>
        <dbReference type="ARBA" id="ARBA00022964"/>
    </source>
</evidence>
<evidence type="ECO:0000256" key="4">
    <source>
        <dbReference type="SAM" id="MobiDB-lite"/>
    </source>
</evidence>
<evidence type="ECO:0000313" key="6">
    <source>
        <dbReference type="EMBL" id="MET4683005.1"/>
    </source>
</evidence>
<evidence type="ECO:0000259" key="5">
    <source>
        <dbReference type="SMART" id="SM00702"/>
    </source>
</evidence>
<evidence type="ECO:0000313" key="7">
    <source>
        <dbReference type="Proteomes" id="UP001549313"/>
    </source>
</evidence>
<feature type="compositionally biased region" description="Basic residues" evidence="4">
    <location>
        <begin position="1"/>
        <end position="10"/>
    </location>
</feature>
<gene>
    <name evidence="6" type="ORF">ABIE19_000914</name>
</gene>
<dbReference type="InterPro" id="IPR039558">
    <property type="entry name" value="TPA1/OFD1_N"/>
</dbReference>
<accession>A0ABV2R9A7</accession>
<dbReference type="SMART" id="SM00702">
    <property type="entry name" value="P4Hc"/>
    <property type="match status" value="1"/>
</dbReference>
<keyword evidence="2" id="KW-0223">Dioxygenase</keyword>
<proteinExistence type="predicted"/>
<organism evidence="6 7">
    <name type="scientific">Brevundimonas faecalis</name>
    <dbReference type="NCBI Taxonomy" id="947378"/>
    <lineage>
        <taxon>Bacteria</taxon>
        <taxon>Pseudomonadati</taxon>
        <taxon>Pseudomonadota</taxon>
        <taxon>Alphaproteobacteria</taxon>
        <taxon>Caulobacterales</taxon>
        <taxon>Caulobacteraceae</taxon>
        <taxon>Brevundimonas</taxon>
    </lineage>
</organism>
<name>A0ABV2R9A7_9CAUL</name>